<organism evidence="1 2">
    <name type="scientific">Oryzias latipes</name>
    <name type="common">Japanese rice fish</name>
    <name type="synonym">Japanese killifish</name>
    <dbReference type="NCBI Taxonomy" id="8090"/>
    <lineage>
        <taxon>Eukaryota</taxon>
        <taxon>Metazoa</taxon>
        <taxon>Chordata</taxon>
        <taxon>Craniata</taxon>
        <taxon>Vertebrata</taxon>
        <taxon>Euteleostomi</taxon>
        <taxon>Actinopterygii</taxon>
        <taxon>Neopterygii</taxon>
        <taxon>Teleostei</taxon>
        <taxon>Neoteleostei</taxon>
        <taxon>Acanthomorphata</taxon>
        <taxon>Ovalentaria</taxon>
        <taxon>Atherinomorphae</taxon>
        <taxon>Beloniformes</taxon>
        <taxon>Adrianichthyidae</taxon>
        <taxon>Oryziinae</taxon>
        <taxon>Oryzias</taxon>
    </lineage>
</organism>
<reference evidence="1" key="4">
    <citation type="submission" date="2025-09" db="UniProtKB">
        <authorList>
            <consortium name="Ensembl"/>
        </authorList>
    </citation>
    <scope>IDENTIFICATION</scope>
    <source>
        <strain evidence="1">HNI</strain>
    </source>
</reference>
<protein>
    <submittedName>
        <fullName evidence="1">Uncharacterized protein</fullName>
    </submittedName>
</protein>
<proteinExistence type="predicted"/>
<evidence type="ECO:0000313" key="2">
    <source>
        <dbReference type="Proteomes" id="UP000265180"/>
    </source>
</evidence>
<accession>A0A3P9LKU4</accession>
<name>A0A3P9LKU4_ORYLA</name>
<reference evidence="1" key="3">
    <citation type="submission" date="2025-08" db="UniProtKB">
        <authorList>
            <consortium name="Ensembl"/>
        </authorList>
    </citation>
    <scope>IDENTIFICATION</scope>
    <source>
        <strain evidence="1">HNI</strain>
    </source>
</reference>
<dbReference type="Ensembl" id="ENSORLT00020014782.1">
    <property type="protein sequence ID" value="ENSORLP00020021355.1"/>
    <property type="gene ID" value="ENSORLG00020022289.1"/>
</dbReference>
<evidence type="ECO:0000313" key="1">
    <source>
        <dbReference type="Ensembl" id="ENSORLP00020021355.1"/>
    </source>
</evidence>
<reference evidence="1 2" key="2">
    <citation type="submission" date="2017-04" db="EMBL/GenBank/DDBJ databases">
        <title>CpG methylation of centromeres and impact of large insertions on vertebrate speciation.</title>
        <authorList>
            <person name="Ichikawa K."/>
            <person name="Yoshimura J."/>
            <person name="Morishita S."/>
        </authorList>
    </citation>
    <scope>NUCLEOTIDE SEQUENCE</scope>
    <source>
        <strain evidence="1 2">HNI</strain>
    </source>
</reference>
<dbReference type="AlphaFoldDB" id="A0A3P9LKU4"/>
<sequence length="115" mass="12951">CTESLLTQIRHYNTEPRRAPEPFDGSADDSRPFFSSYWLHFDFHPSDFVSKQSKVAFALSFLTSWGRCWGIIVLNNITIPVEPLSPALLIHALNCTFIHKVTALTVNATVTILNS</sequence>
<dbReference type="Proteomes" id="UP000265180">
    <property type="component" value="Chromosome 19"/>
</dbReference>
<reference key="1">
    <citation type="journal article" date="2007" name="Nature">
        <title>The medaka draft genome and insights into vertebrate genome evolution.</title>
        <authorList>
            <person name="Kasahara M."/>
            <person name="Naruse K."/>
            <person name="Sasaki S."/>
            <person name="Nakatani Y."/>
            <person name="Qu W."/>
            <person name="Ahsan B."/>
            <person name="Yamada T."/>
            <person name="Nagayasu Y."/>
            <person name="Doi K."/>
            <person name="Kasai Y."/>
            <person name="Jindo T."/>
            <person name="Kobayashi D."/>
            <person name="Shimada A."/>
            <person name="Toyoda A."/>
            <person name="Kuroki Y."/>
            <person name="Fujiyama A."/>
            <person name="Sasaki T."/>
            <person name="Shimizu A."/>
            <person name="Asakawa S."/>
            <person name="Shimizu N."/>
            <person name="Hashimoto S."/>
            <person name="Yang J."/>
            <person name="Lee Y."/>
            <person name="Matsushima K."/>
            <person name="Sugano S."/>
            <person name="Sakaizumi M."/>
            <person name="Narita T."/>
            <person name="Ohishi K."/>
            <person name="Haga S."/>
            <person name="Ohta F."/>
            <person name="Nomoto H."/>
            <person name="Nogata K."/>
            <person name="Morishita T."/>
            <person name="Endo T."/>
            <person name="Shin-I T."/>
            <person name="Takeda H."/>
            <person name="Morishita S."/>
            <person name="Kohara Y."/>
        </authorList>
    </citation>
    <scope>NUCLEOTIDE SEQUENCE [LARGE SCALE GENOMIC DNA]</scope>
    <source>
        <strain>Hd-rR</strain>
    </source>
</reference>